<dbReference type="AlphaFoldDB" id="A0A1E3XDG9"/>
<evidence type="ECO:0000313" key="1">
    <source>
        <dbReference type="EMBL" id="ODS33676.1"/>
    </source>
</evidence>
<sequence>MVYQKNGDLNDVIKIMIRRAGPTKTQRRVNQVIDYSQKTASQNRF</sequence>
<dbReference type="Proteomes" id="UP000094056">
    <property type="component" value="Unassembled WGS sequence"/>
</dbReference>
<name>A0A1E3XDG9_9BACT</name>
<comment type="caution">
    <text evidence="1">The sequence shown here is derived from an EMBL/GenBank/DDBJ whole genome shotgun (WGS) entry which is preliminary data.</text>
</comment>
<protein>
    <submittedName>
        <fullName evidence="1">Uncharacterized protein</fullName>
    </submittedName>
</protein>
<reference evidence="1 2" key="1">
    <citation type="submission" date="2016-07" db="EMBL/GenBank/DDBJ databases">
        <title>Draft genome of Scalindua rubra, obtained from a brine-seawater interface in the Red Sea, sheds light on salt adaptation in anammox bacteria.</title>
        <authorList>
            <person name="Speth D.R."/>
            <person name="Lagkouvardos I."/>
            <person name="Wang Y."/>
            <person name="Qian P.-Y."/>
            <person name="Dutilh B.E."/>
            <person name="Jetten M.S."/>
        </authorList>
    </citation>
    <scope>NUCLEOTIDE SEQUENCE [LARGE SCALE GENOMIC DNA]</scope>
    <source>
        <strain evidence="1">BSI-1</strain>
    </source>
</reference>
<dbReference type="EMBL" id="MAYW01000022">
    <property type="protein sequence ID" value="ODS33676.1"/>
    <property type="molecule type" value="Genomic_DNA"/>
</dbReference>
<proteinExistence type="predicted"/>
<gene>
    <name evidence="1" type="ORF">SCARUB_01196</name>
</gene>
<evidence type="ECO:0000313" key="2">
    <source>
        <dbReference type="Proteomes" id="UP000094056"/>
    </source>
</evidence>
<organism evidence="1 2">
    <name type="scientific">Candidatus Scalindua rubra</name>
    <dbReference type="NCBI Taxonomy" id="1872076"/>
    <lineage>
        <taxon>Bacteria</taxon>
        <taxon>Pseudomonadati</taxon>
        <taxon>Planctomycetota</taxon>
        <taxon>Candidatus Brocadiia</taxon>
        <taxon>Candidatus Brocadiales</taxon>
        <taxon>Candidatus Scalinduaceae</taxon>
        <taxon>Candidatus Scalindua</taxon>
    </lineage>
</organism>
<accession>A0A1E3XDG9</accession>